<organism evidence="4 5">
    <name type="scientific">Schistosoma rodhaini</name>
    <dbReference type="NCBI Taxonomy" id="6188"/>
    <lineage>
        <taxon>Eukaryota</taxon>
        <taxon>Metazoa</taxon>
        <taxon>Spiralia</taxon>
        <taxon>Lophotrochozoa</taxon>
        <taxon>Platyhelminthes</taxon>
        <taxon>Trematoda</taxon>
        <taxon>Digenea</taxon>
        <taxon>Strigeidida</taxon>
        <taxon>Schistosomatoidea</taxon>
        <taxon>Schistosomatidae</taxon>
        <taxon>Schistosoma</taxon>
    </lineage>
</organism>
<keyword evidence="3" id="KW-0812">Transmembrane</keyword>
<dbReference type="WBParaSite" id="SRDH1_76280.1">
    <property type="protein sequence ID" value="SRDH1_76280.1"/>
    <property type="gene ID" value="SRDH1_76280"/>
</dbReference>
<feature type="transmembrane region" description="Helical" evidence="3">
    <location>
        <begin position="9"/>
        <end position="27"/>
    </location>
</feature>
<name>A0AA85G5D6_9TREM</name>
<keyword evidence="3" id="KW-0472">Membrane</keyword>
<evidence type="ECO:0000256" key="1">
    <source>
        <dbReference type="ARBA" id="ARBA00022729"/>
    </source>
</evidence>
<proteinExistence type="predicted"/>
<dbReference type="GO" id="GO:0030431">
    <property type="term" value="P:sleep"/>
    <property type="evidence" value="ECO:0007669"/>
    <property type="project" value="InterPro"/>
</dbReference>
<keyword evidence="4" id="KW-1185">Reference proteome</keyword>
<reference evidence="4" key="1">
    <citation type="submission" date="2022-06" db="EMBL/GenBank/DDBJ databases">
        <authorList>
            <person name="Berger JAMES D."/>
            <person name="Berger JAMES D."/>
        </authorList>
    </citation>
    <scope>NUCLEOTIDE SEQUENCE [LARGE SCALE GENOMIC DNA]</scope>
</reference>
<dbReference type="PANTHER" id="PTHR38332:SF1">
    <property type="entry name" value="RE49668P"/>
    <property type="match status" value="1"/>
</dbReference>
<protein>
    <recommendedName>
        <fullName evidence="6">Protein quiver</fullName>
    </recommendedName>
</protein>
<evidence type="ECO:0000313" key="4">
    <source>
        <dbReference type="Proteomes" id="UP000050792"/>
    </source>
</evidence>
<dbReference type="AlphaFoldDB" id="A0AA85G5D6"/>
<dbReference type="GO" id="GO:0032222">
    <property type="term" value="P:regulation of synaptic transmission, cholinergic"/>
    <property type="evidence" value="ECO:0007669"/>
    <property type="project" value="InterPro"/>
</dbReference>
<keyword evidence="2" id="KW-0325">Glycoprotein</keyword>
<dbReference type="Pfam" id="PF17064">
    <property type="entry name" value="QVR"/>
    <property type="match status" value="1"/>
</dbReference>
<reference evidence="5" key="2">
    <citation type="submission" date="2023-11" db="UniProtKB">
        <authorList>
            <consortium name="WormBaseParasite"/>
        </authorList>
    </citation>
    <scope>IDENTIFICATION</scope>
</reference>
<evidence type="ECO:0000256" key="3">
    <source>
        <dbReference type="SAM" id="Phobius"/>
    </source>
</evidence>
<accession>A0AA85G5D6</accession>
<keyword evidence="1" id="KW-0732">Signal</keyword>
<keyword evidence="3" id="KW-1133">Transmembrane helix</keyword>
<evidence type="ECO:0000313" key="5">
    <source>
        <dbReference type="WBParaSite" id="SRDH1_76280.1"/>
    </source>
</evidence>
<dbReference type="Proteomes" id="UP000050792">
    <property type="component" value="Unassembled WGS sequence"/>
</dbReference>
<dbReference type="PANTHER" id="PTHR38332">
    <property type="entry name" value="PROTEIN CBG11604"/>
    <property type="match status" value="1"/>
</dbReference>
<sequence>MKVLSIQKISFVTLCHLIITLIIFYLLCKTNVATAIACYSCVSMNKSNPPCEDPVSAYITIQRPCRQTIPGHEGLFYAHYCSKIKGIRQKDGSSLLIRRCSMDKLTDIPTHCGQFQLDDDLYHGCIATCSKDWCNTDNRSSVSIKMLTFCLLALSYTVII</sequence>
<evidence type="ECO:0008006" key="6">
    <source>
        <dbReference type="Google" id="ProtNLM"/>
    </source>
</evidence>
<dbReference type="InterPro" id="IPR031424">
    <property type="entry name" value="QVR-like"/>
</dbReference>
<evidence type="ECO:0000256" key="2">
    <source>
        <dbReference type="ARBA" id="ARBA00023180"/>
    </source>
</evidence>